<evidence type="ECO:0000313" key="3">
    <source>
        <dbReference type="Proteomes" id="UP000050795"/>
    </source>
</evidence>
<feature type="region of interest" description="Disordered" evidence="1">
    <location>
        <begin position="647"/>
        <end position="668"/>
    </location>
</feature>
<dbReference type="Pfam" id="PF02174">
    <property type="entry name" value="IRS"/>
    <property type="match status" value="1"/>
</dbReference>
<evidence type="ECO:0000313" key="4">
    <source>
        <dbReference type="WBParaSite" id="TREG1_88260.2"/>
    </source>
</evidence>
<evidence type="ECO:0000256" key="1">
    <source>
        <dbReference type="SAM" id="MobiDB-lite"/>
    </source>
</evidence>
<dbReference type="GO" id="GO:0005737">
    <property type="term" value="C:cytoplasm"/>
    <property type="evidence" value="ECO:0007669"/>
    <property type="project" value="TreeGrafter"/>
</dbReference>
<dbReference type="InterPro" id="IPR011993">
    <property type="entry name" value="PH-like_dom_sf"/>
</dbReference>
<dbReference type="GO" id="GO:0043410">
    <property type="term" value="P:positive regulation of MAPK cascade"/>
    <property type="evidence" value="ECO:0007669"/>
    <property type="project" value="TreeGrafter"/>
</dbReference>
<reference evidence="3" key="1">
    <citation type="submission" date="2022-06" db="EMBL/GenBank/DDBJ databases">
        <authorList>
            <person name="Berger JAMES D."/>
            <person name="Berger JAMES D."/>
        </authorList>
    </citation>
    <scope>NUCLEOTIDE SEQUENCE [LARGE SCALE GENOMIC DNA]</scope>
</reference>
<dbReference type="PANTHER" id="PTHR21258">
    <property type="entry name" value="DOCKING PROTEIN RELATED"/>
    <property type="match status" value="1"/>
</dbReference>
<feature type="domain" description="IRS-type PTB" evidence="2">
    <location>
        <begin position="190"/>
        <end position="294"/>
    </location>
</feature>
<proteinExistence type="predicted"/>
<protein>
    <recommendedName>
        <fullName evidence="2">IRS-type PTB domain-containing protein</fullName>
    </recommendedName>
</protein>
<dbReference type="PANTHER" id="PTHR21258:SF62">
    <property type="entry name" value="INSULIN RECEPTOR SUBSTRATE 1"/>
    <property type="match status" value="1"/>
</dbReference>
<dbReference type="PROSITE" id="PS51064">
    <property type="entry name" value="IRS_PTB"/>
    <property type="match status" value="1"/>
</dbReference>
<dbReference type="GO" id="GO:0007169">
    <property type="term" value="P:cell surface receptor protein tyrosine kinase signaling pathway"/>
    <property type="evidence" value="ECO:0007669"/>
    <property type="project" value="TreeGrafter"/>
</dbReference>
<evidence type="ECO:0000259" key="2">
    <source>
        <dbReference type="PROSITE" id="PS51064"/>
    </source>
</evidence>
<dbReference type="SUPFAM" id="SSF50729">
    <property type="entry name" value="PH domain-like"/>
    <property type="match status" value="1"/>
</dbReference>
<dbReference type="Proteomes" id="UP000050795">
    <property type="component" value="Unassembled WGS sequence"/>
</dbReference>
<accession>A0AA85KCZ1</accession>
<keyword evidence="3" id="KW-1185">Reference proteome</keyword>
<name>A0AA85KCZ1_TRIRE</name>
<reference evidence="4" key="2">
    <citation type="submission" date="2023-11" db="UniProtKB">
        <authorList>
            <consortium name="WormBaseParasite"/>
        </authorList>
    </citation>
    <scope>IDENTIFICATION</scope>
</reference>
<dbReference type="InterPro" id="IPR050996">
    <property type="entry name" value="Docking_Protein_DOK"/>
</dbReference>
<dbReference type="Gene3D" id="2.30.29.30">
    <property type="entry name" value="Pleckstrin-homology domain (PH domain)/Phosphotyrosine-binding domain (PTB)"/>
    <property type="match status" value="1"/>
</dbReference>
<dbReference type="SMART" id="SM01244">
    <property type="entry name" value="IRS"/>
    <property type="match status" value="1"/>
</dbReference>
<organism evidence="3 4">
    <name type="scientific">Trichobilharzia regenti</name>
    <name type="common">Nasal bird schistosome</name>
    <dbReference type="NCBI Taxonomy" id="157069"/>
    <lineage>
        <taxon>Eukaryota</taxon>
        <taxon>Metazoa</taxon>
        <taxon>Spiralia</taxon>
        <taxon>Lophotrochozoa</taxon>
        <taxon>Platyhelminthes</taxon>
        <taxon>Trematoda</taxon>
        <taxon>Digenea</taxon>
        <taxon>Strigeidida</taxon>
        <taxon>Schistosomatoidea</taxon>
        <taxon>Schistosomatidae</taxon>
        <taxon>Trichobilharzia</taxon>
    </lineage>
</organism>
<dbReference type="InterPro" id="IPR002404">
    <property type="entry name" value="IRS_PTB"/>
</dbReference>
<dbReference type="GO" id="GO:0007265">
    <property type="term" value="P:Ras protein signal transduction"/>
    <property type="evidence" value="ECO:0007669"/>
    <property type="project" value="TreeGrafter"/>
</dbReference>
<dbReference type="WBParaSite" id="TREG1_88260.2">
    <property type="protein sequence ID" value="TREG1_88260.2"/>
    <property type="gene ID" value="TREG1_88260"/>
</dbReference>
<dbReference type="AlphaFoldDB" id="A0AA85KCZ1"/>
<sequence length="773" mass="87432">MNDLSLRTRGYFKFLTNYPANKKEWNRAVLILHQDPKNAIITADLQDTEYETLDLPDTKIVIQLNLFKICRKHLLCSHTSVSNECNHSNIKHSSNSVQTTVPCYQIHLSSRFLFGKKQLWLGFTTPFDQDIWYSALKTLISKHGGKKNTLSGPDAIRASALSLSQTSELDLLASALPNILDNEIYESTSAPDTFSVYVIHTEKSKDLGLSGRYLLRLKENAFELLDPDTYTIVRVWPVKYVRKFGVYTKRFYLITGSGCEGGRGLFIFLIENADKFQTRLFRQMKQLTLQSQHSRRATDSKQWIIEQALQKECEEFHIAETHNCWFSSEPRKKKNLIASSDFIDSALATKPRANSVNEFILQKNESNHPQPYQQRQHQYSSNILPKEISVSLAYDSDTKSSSSSWIFPDNDNVIKPNGKCMIERACQTLFDCNDTTSEHSKHSNNHPSPCNTLIRPRIQEQNSIHNNYGSQETFISETLCDQENANNGNFQGREQEVHIADENDDDASDSSEISQPLYANAEQITNTKLNAKFSNNQMHNEKLSAYNITNEDETVVTSCSMNAFSPITTMQDSSSLSLSTLSSSTSSSPSFFSNKPINTFCSYMKNWRLGRSIEPIAEKEEQASRTSSISLGNEELNIINKEECDGLVSSSTPDNDVNLKEINNEDNSNLKQLQSNKDTISYKKSSQDNVHSTGEVGNSLEDVKFYRLVSRSATWDGWMKLTTNTKKEIHSQKVIVKSNAYNSEATTATNGNTDITMDSQSELKSDIIVMTAF</sequence>